<dbReference type="CDD" id="cd17393">
    <property type="entry name" value="MFS_MosC_like"/>
    <property type="match status" value="1"/>
</dbReference>
<gene>
    <name evidence="7" type="ORF">E0H75_22585</name>
</gene>
<dbReference type="AlphaFoldDB" id="A0A4R0JMG9"/>
<proteinExistence type="predicted"/>
<organism evidence="7 8">
    <name type="scientific">Kribbella capetownensis</name>
    <dbReference type="NCBI Taxonomy" id="1572659"/>
    <lineage>
        <taxon>Bacteria</taxon>
        <taxon>Bacillati</taxon>
        <taxon>Actinomycetota</taxon>
        <taxon>Actinomycetes</taxon>
        <taxon>Propionibacteriales</taxon>
        <taxon>Kribbellaceae</taxon>
        <taxon>Kribbella</taxon>
    </lineage>
</organism>
<dbReference type="InterPro" id="IPR036259">
    <property type="entry name" value="MFS_trans_sf"/>
</dbReference>
<feature type="transmembrane region" description="Helical" evidence="5">
    <location>
        <begin position="73"/>
        <end position="91"/>
    </location>
</feature>
<evidence type="ECO:0000256" key="4">
    <source>
        <dbReference type="ARBA" id="ARBA00023136"/>
    </source>
</evidence>
<comment type="subcellular location">
    <subcellularLocation>
        <location evidence="1">Cell membrane</location>
        <topology evidence="1">Multi-pass membrane protein</topology>
    </subcellularLocation>
</comment>
<dbReference type="OrthoDB" id="151222at2"/>
<evidence type="ECO:0000256" key="2">
    <source>
        <dbReference type="ARBA" id="ARBA00022692"/>
    </source>
</evidence>
<accession>A0A4R0JMG9</accession>
<feature type="transmembrane region" description="Helical" evidence="5">
    <location>
        <begin position="203"/>
        <end position="229"/>
    </location>
</feature>
<name>A0A4R0JMG9_9ACTN</name>
<keyword evidence="4 5" id="KW-0472">Membrane</keyword>
<evidence type="ECO:0000256" key="1">
    <source>
        <dbReference type="ARBA" id="ARBA00004651"/>
    </source>
</evidence>
<protein>
    <submittedName>
        <fullName evidence="7">MFS transporter</fullName>
    </submittedName>
</protein>
<feature type="transmembrane region" description="Helical" evidence="5">
    <location>
        <begin position="302"/>
        <end position="320"/>
    </location>
</feature>
<feature type="domain" description="Major facilitator superfamily (MFS) profile" evidence="6">
    <location>
        <begin position="1"/>
        <end position="383"/>
    </location>
</feature>
<feature type="transmembrane region" description="Helical" evidence="5">
    <location>
        <begin position="46"/>
        <end position="66"/>
    </location>
</feature>
<keyword evidence="3 5" id="KW-1133">Transmembrane helix</keyword>
<dbReference type="GO" id="GO:0022857">
    <property type="term" value="F:transmembrane transporter activity"/>
    <property type="evidence" value="ECO:0007669"/>
    <property type="project" value="InterPro"/>
</dbReference>
<feature type="transmembrane region" description="Helical" evidence="5">
    <location>
        <begin position="273"/>
        <end position="296"/>
    </location>
</feature>
<dbReference type="PROSITE" id="PS50850">
    <property type="entry name" value="MFS"/>
    <property type="match status" value="1"/>
</dbReference>
<dbReference type="InterPro" id="IPR051788">
    <property type="entry name" value="MFS_Transporter"/>
</dbReference>
<dbReference type="Gene3D" id="1.20.1250.20">
    <property type="entry name" value="MFS general substrate transporter like domains"/>
    <property type="match status" value="2"/>
</dbReference>
<dbReference type="InterPro" id="IPR020846">
    <property type="entry name" value="MFS_dom"/>
</dbReference>
<feature type="transmembrane region" description="Helical" evidence="5">
    <location>
        <begin position="241"/>
        <end position="261"/>
    </location>
</feature>
<dbReference type="PANTHER" id="PTHR23514:SF13">
    <property type="entry name" value="INNER MEMBRANE PROTEIN YBJJ"/>
    <property type="match status" value="1"/>
</dbReference>
<dbReference type="SUPFAM" id="SSF103473">
    <property type="entry name" value="MFS general substrate transporter"/>
    <property type="match status" value="1"/>
</dbReference>
<dbReference type="InterPro" id="IPR011701">
    <property type="entry name" value="MFS"/>
</dbReference>
<evidence type="ECO:0000313" key="8">
    <source>
        <dbReference type="Proteomes" id="UP000293342"/>
    </source>
</evidence>
<sequence>MNAIGRARWSVTAVFFVNGCLVSSYLARIPSIKVEHQLSESQLGIILTLFGAAALVSMQFVGSLVARSGSRRLIQVGLAALPILLAGVGLARNPVQLGIAVLLMGLVHGAVDVSMNAHAVAVERLRKKPILNGCHAAWSVSAVLASLVSAAVTRAGVGIGAQFLVVAAVLLVAGQVATRNLLPPEADRSNMTNGEQRTGWKSGWTRPVLIFGAMGFVVMIGEAAVISWSGVLLHESRGADLATAGLAFTAYTACQTAGRLIGDRLTERYGAAAVFRVAASVAVIGLAVVVAVPVWWMSIAGFGLVGLGGSVLLPLIFSAVGREGGTAAATAVSRLTTFTYAGVLIGPAVVGWIAAAAGLIWTFTGLLPLLAGVALKSRLLTRRAPAGHVHATNLTSAAIERRT</sequence>
<keyword evidence="8" id="KW-1185">Reference proteome</keyword>
<dbReference type="RefSeq" id="WP_131515629.1">
    <property type="nucleotide sequence ID" value="NZ_SJKD01000005.1"/>
</dbReference>
<dbReference type="EMBL" id="SJKD01000005">
    <property type="protein sequence ID" value="TCC47560.1"/>
    <property type="molecule type" value="Genomic_DNA"/>
</dbReference>
<feature type="transmembrane region" description="Helical" evidence="5">
    <location>
        <begin position="163"/>
        <end position="182"/>
    </location>
</feature>
<evidence type="ECO:0000259" key="6">
    <source>
        <dbReference type="PROSITE" id="PS50850"/>
    </source>
</evidence>
<keyword evidence="2 5" id="KW-0812">Transmembrane</keyword>
<evidence type="ECO:0000256" key="3">
    <source>
        <dbReference type="ARBA" id="ARBA00022989"/>
    </source>
</evidence>
<evidence type="ECO:0000313" key="7">
    <source>
        <dbReference type="EMBL" id="TCC47560.1"/>
    </source>
</evidence>
<feature type="transmembrane region" description="Helical" evidence="5">
    <location>
        <begin position="7"/>
        <end position="26"/>
    </location>
</feature>
<feature type="transmembrane region" description="Helical" evidence="5">
    <location>
        <begin position="136"/>
        <end position="157"/>
    </location>
</feature>
<evidence type="ECO:0000256" key="5">
    <source>
        <dbReference type="SAM" id="Phobius"/>
    </source>
</evidence>
<dbReference type="GO" id="GO:0005886">
    <property type="term" value="C:plasma membrane"/>
    <property type="evidence" value="ECO:0007669"/>
    <property type="project" value="UniProtKB-SubCell"/>
</dbReference>
<dbReference type="Proteomes" id="UP000293342">
    <property type="component" value="Unassembled WGS sequence"/>
</dbReference>
<comment type="caution">
    <text evidence="7">The sequence shown here is derived from an EMBL/GenBank/DDBJ whole genome shotgun (WGS) entry which is preliminary data.</text>
</comment>
<dbReference type="PANTHER" id="PTHR23514">
    <property type="entry name" value="BYPASS OF STOP CODON PROTEIN 6"/>
    <property type="match status" value="1"/>
</dbReference>
<feature type="transmembrane region" description="Helical" evidence="5">
    <location>
        <begin position="352"/>
        <end position="375"/>
    </location>
</feature>
<dbReference type="Pfam" id="PF07690">
    <property type="entry name" value="MFS_1"/>
    <property type="match status" value="1"/>
</dbReference>
<reference evidence="7 8" key="1">
    <citation type="submission" date="2019-02" db="EMBL/GenBank/DDBJ databases">
        <title>Kribbella capetownensis sp. nov. and Kribbella speibonae sp. nov., isolated from soil.</title>
        <authorList>
            <person name="Curtis S.M."/>
            <person name="Norton I."/>
            <person name="Everest G.J."/>
            <person name="Meyers P.R."/>
        </authorList>
    </citation>
    <scope>NUCLEOTIDE SEQUENCE [LARGE SCALE GENOMIC DNA]</scope>
    <source>
        <strain evidence="7 8">YM53</strain>
    </source>
</reference>
<feature type="transmembrane region" description="Helical" evidence="5">
    <location>
        <begin position="97"/>
        <end position="115"/>
    </location>
</feature>